<keyword evidence="7 8" id="KW-0472">Membrane</keyword>
<dbReference type="Proteomes" id="UP000198619">
    <property type="component" value="Unassembled WGS sequence"/>
</dbReference>
<gene>
    <name evidence="9" type="ORF">SAMN04488528_1002172</name>
</gene>
<dbReference type="Pfam" id="PF01594">
    <property type="entry name" value="AI-2E_transport"/>
    <property type="match status" value="1"/>
</dbReference>
<feature type="transmembrane region" description="Helical" evidence="8">
    <location>
        <begin position="29"/>
        <end position="48"/>
    </location>
</feature>
<keyword evidence="5 8" id="KW-0812">Transmembrane</keyword>
<evidence type="ECO:0000313" key="9">
    <source>
        <dbReference type="EMBL" id="SFA77510.1"/>
    </source>
</evidence>
<comment type="subcellular location">
    <subcellularLocation>
        <location evidence="1">Cell membrane</location>
        <topology evidence="1">Multi-pass membrane protein</topology>
    </subcellularLocation>
</comment>
<feature type="transmembrane region" description="Helical" evidence="8">
    <location>
        <begin position="60"/>
        <end position="81"/>
    </location>
</feature>
<dbReference type="AlphaFoldDB" id="A0A1I0VNQ6"/>
<feature type="transmembrane region" description="Helical" evidence="8">
    <location>
        <begin position="144"/>
        <end position="162"/>
    </location>
</feature>
<evidence type="ECO:0000256" key="1">
    <source>
        <dbReference type="ARBA" id="ARBA00004651"/>
    </source>
</evidence>
<evidence type="ECO:0000256" key="6">
    <source>
        <dbReference type="ARBA" id="ARBA00022989"/>
    </source>
</evidence>
<feature type="transmembrane region" description="Helical" evidence="8">
    <location>
        <begin position="5"/>
        <end position="23"/>
    </location>
</feature>
<reference evidence="9 10" key="1">
    <citation type="submission" date="2016-10" db="EMBL/GenBank/DDBJ databases">
        <authorList>
            <person name="de Groot N.N."/>
        </authorList>
    </citation>
    <scope>NUCLEOTIDE SEQUENCE [LARGE SCALE GENOMIC DNA]</scope>
    <source>
        <strain evidence="9 10">DSM 12271</strain>
    </source>
</reference>
<protein>
    <submittedName>
        <fullName evidence="9">Predicted PurR-regulated permease PerM</fullName>
    </submittedName>
</protein>
<name>A0A1I0VNQ6_9CLOT</name>
<evidence type="ECO:0000256" key="2">
    <source>
        <dbReference type="ARBA" id="ARBA00009773"/>
    </source>
</evidence>
<evidence type="ECO:0000256" key="8">
    <source>
        <dbReference type="SAM" id="Phobius"/>
    </source>
</evidence>
<evidence type="ECO:0000313" key="10">
    <source>
        <dbReference type="Proteomes" id="UP000198619"/>
    </source>
</evidence>
<keyword evidence="6 8" id="KW-1133">Transmembrane helix</keyword>
<keyword evidence="10" id="KW-1185">Reference proteome</keyword>
<accession>A0A1I0VNQ6</accession>
<evidence type="ECO:0000256" key="4">
    <source>
        <dbReference type="ARBA" id="ARBA00022475"/>
    </source>
</evidence>
<evidence type="ECO:0000256" key="3">
    <source>
        <dbReference type="ARBA" id="ARBA00022448"/>
    </source>
</evidence>
<dbReference type="PANTHER" id="PTHR21716">
    <property type="entry name" value="TRANSMEMBRANE PROTEIN"/>
    <property type="match status" value="1"/>
</dbReference>
<comment type="similarity">
    <text evidence="2">Belongs to the autoinducer-2 exporter (AI-2E) (TC 2.A.86) family.</text>
</comment>
<sequence length="334" mass="37595">MKRIAINVIILSLSAVLCVWLLNNDIIREIFYIVLISFIVAYAIKPIVRYFNKKGYNKKFISIAAILFVFGVFISILAFFIPKMIKESSNLSGSIEEIEKSISYIYNNITNNKLFGLVHTEIEGKVIEYTSKTLNDMINNALELGEHLLSLAVIPVISYYFLADGKRFWEKFLMIMPVRRRSVIKLIINDVDKILSKYVISQVLLSILIGVLTFIILIVLKVDFPLVLSFINATANIIPYFGPIFGGIPAILLALLQSPQKALYTTILLIIIQQIEGDLISPKIVGDSISIHPMIVIILLIVGGKIGGFIGMVLVIPFAVIIKVIYEDINYYLF</sequence>
<dbReference type="OrthoDB" id="9793390at2"/>
<dbReference type="GO" id="GO:0055085">
    <property type="term" value="P:transmembrane transport"/>
    <property type="evidence" value="ECO:0007669"/>
    <property type="project" value="TreeGrafter"/>
</dbReference>
<organism evidence="9 10">
    <name type="scientific">Clostridium frigidicarnis</name>
    <dbReference type="NCBI Taxonomy" id="84698"/>
    <lineage>
        <taxon>Bacteria</taxon>
        <taxon>Bacillati</taxon>
        <taxon>Bacillota</taxon>
        <taxon>Clostridia</taxon>
        <taxon>Eubacteriales</taxon>
        <taxon>Clostridiaceae</taxon>
        <taxon>Clostridium</taxon>
    </lineage>
</organism>
<keyword evidence="4" id="KW-1003">Cell membrane</keyword>
<dbReference type="RefSeq" id="WP_090038406.1">
    <property type="nucleotide sequence ID" value="NZ_FOKI01000002.1"/>
</dbReference>
<dbReference type="EMBL" id="FOKI01000002">
    <property type="protein sequence ID" value="SFA77510.1"/>
    <property type="molecule type" value="Genomic_DNA"/>
</dbReference>
<feature type="transmembrane region" description="Helical" evidence="8">
    <location>
        <begin position="203"/>
        <end position="231"/>
    </location>
</feature>
<dbReference type="InterPro" id="IPR002549">
    <property type="entry name" value="AI-2E-like"/>
</dbReference>
<evidence type="ECO:0000256" key="7">
    <source>
        <dbReference type="ARBA" id="ARBA00023136"/>
    </source>
</evidence>
<feature type="transmembrane region" description="Helical" evidence="8">
    <location>
        <begin position="237"/>
        <end position="256"/>
    </location>
</feature>
<dbReference type="GO" id="GO:0005886">
    <property type="term" value="C:plasma membrane"/>
    <property type="evidence" value="ECO:0007669"/>
    <property type="project" value="UniProtKB-SubCell"/>
</dbReference>
<feature type="transmembrane region" description="Helical" evidence="8">
    <location>
        <begin position="293"/>
        <end position="326"/>
    </location>
</feature>
<evidence type="ECO:0000256" key="5">
    <source>
        <dbReference type="ARBA" id="ARBA00022692"/>
    </source>
</evidence>
<dbReference type="STRING" id="84698.SAMN04488528_1002172"/>
<proteinExistence type="inferred from homology"/>
<dbReference type="PANTHER" id="PTHR21716:SF53">
    <property type="entry name" value="PERMEASE PERM-RELATED"/>
    <property type="match status" value="1"/>
</dbReference>
<keyword evidence="3" id="KW-0813">Transport</keyword>